<organism evidence="3 4">
    <name type="scientific">Dacryopinax primogenitus (strain DJM 731)</name>
    <name type="common">Brown rot fungus</name>
    <dbReference type="NCBI Taxonomy" id="1858805"/>
    <lineage>
        <taxon>Eukaryota</taxon>
        <taxon>Fungi</taxon>
        <taxon>Dikarya</taxon>
        <taxon>Basidiomycota</taxon>
        <taxon>Agaricomycotina</taxon>
        <taxon>Dacrymycetes</taxon>
        <taxon>Dacrymycetales</taxon>
        <taxon>Dacrymycetaceae</taxon>
        <taxon>Dacryopinax</taxon>
    </lineage>
</organism>
<feature type="region of interest" description="Disordered" evidence="1">
    <location>
        <begin position="230"/>
        <end position="258"/>
    </location>
</feature>
<feature type="compositionally biased region" description="Basic and acidic residues" evidence="1">
    <location>
        <begin position="230"/>
        <end position="251"/>
    </location>
</feature>
<sequence length="642" mass="70078">MPDHLDGLPHTDQVAITQVSEKSARDPGIKDVGWNERPEEVPQPVVGGVTNDTLWMLVRRFDKQMYHVKAVPESKIVGPLDLQVAEEEEFSPDKLRANLERLYVSVIISIMAFIKHIMRLRSWSEPRRTGLWLAAYIAAWGTNLVLPSFFTLLLVLILFPPSRAALFPPAPLALISSKTGNLQTPRAGTLGTADTLTGAPENHAGEAAEQEATNFVNGFASLAVGTALGKHPDGDADVHTEPGEQAIDKSLPDPSDLGTTALEAKQTAGGSGIDGRQEKDKTKQPMEAAVWAKARPTMRALTALADTWEMFANALSPVPPFNHLARWKLAGAVVPLMVLTALTNNELLNRAVGAGVGIAFFGQPLFDHGLAYLNERHPGWQRMLDLRNSLLQGVPTNAQLTLTLLRIGEANKQPLPPPPVTREPPEEPEEPLVKHEELPSDLQNAEIEETPSDENVDVPQGAGHKTPKKHKLITKLGGLLKGTTKAGVSGILVADRIKANLGSEHAKQRLGIIPPSDAQDLVDGPSVFEARVHGRPGHVIISTTATTPCISWIPAGNKRSKATGEWEAEFSVLLSDIQELRKVGGLGWKGKLVVGWAYEREVYDALELTDTKGKVWTFTAMKRRDELFNRLLAMVKHKWEAW</sequence>
<protein>
    <submittedName>
        <fullName evidence="3">Uncharacterized protein</fullName>
    </submittedName>
</protein>
<keyword evidence="4" id="KW-1185">Reference proteome</keyword>
<feature type="transmembrane region" description="Helical" evidence="2">
    <location>
        <begin position="102"/>
        <end position="118"/>
    </location>
</feature>
<feature type="region of interest" description="Disordered" evidence="1">
    <location>
        <begin position="409"/>
        <end position="435"/>
    </location>
</feature>
<dbReference type="Pfam" id="PF11696">
    <property type="entry name" value="DUF3292"/>
    <property type="match status" value="1"/>
</dbReference>
<feature type="region of interest" description="Disordered" evidence="1">
    <location>
        <begin position="19"/>
        <end position="43"/>
    </location>
</feature>
<dbReference type="HOGENOM" id="CLU_025989_0_0_1"/>
<keyword evidence="2" id="KW-1133">Transmembrane helix</keyword>
<dbReference type="GeneID" id="63690614"/>
<dbReference type="OMA" id="LGWNEPK"/>
<proteinExistence type="predicted"/>
<evidence type="ECO:0000256" key="1">
    <source>
        <dbReference type="SAM" id="MobiDB-lite"/>
    </source>
</evidence>
<feature type="compositionally biased region" description="Basic and acidic residues" evidence="1">
    <location>
        <begin position="22"/>
        <end position="40"/>
    </location>
</feature>
<dbReference type="PANTHER" id="PTHR38694:SF1">
    <property type="entry name" value="PEROXIN DOMAIN-CONTAINING PROTEIN"/>
    <property type="match status" value="1"/>
</dbReference>
<dbReference type="Proteomes" id="UP000030653">
    <property type="component" value="Unassembled WGS sequence"/>
</dbReference>
<feature type="region of interest" description="Disordered" evidence="1">
    <location>
        <begin position="448"/>
        <end position="470"/>
    </location>
</feature>
<dbReference type="PANTHER" id="PTHR38694">
    <property type="entry name" value="CONSERVED EXPRESSED PROTEIN"/>
    <property type="match status" value="1"/>
</dbReference>
<gene>
    <name evidence="3" type="ORF">DACRYDRAFT_59298</name>
</gene>
<evidence type="ECO:0000256" key="2">
    <source>
        <dbReference type="SAM" id="Phobius"/>
    </source>
</evidence>
<dbReference type="RefSeq" id="XP_040624157.1">
    <property type="nucleotide sequence ID" value="XM_040775552.1"/>
</dbReference>
<accession>M5FR08</accession>
<evidence type="ECO:0000313" key="3">
    <source>
        <dbReference type="EMBL" id="EJT97259.1"/>
    </source>
</evidence>
<dbReference type="OrthoDB" id="1708389at2759"/>
<dbReference type="InterPro" id="IPR021709">
    <property type="entry name" value="DUF3292"/>
</dbReference>
<name>M5FR08_DACPD</name>
<dbReference type="EMBL" id="JH795877">
    <property type="protein sequence ID" value="EJT97259.1"/>
    <property type="molecule type" value="Genomic_DNA"/>
</dbReference>
<dbReference type="STRING" id="1858805.M5FR08"/>
<feature type="transmembrane region" description="Helical" evidence="2">
    <location>
        <begin position="130"/>
        <end position="159"/>
    </location>
</feature>
<evidence type="ECO:0000313" key="4">
    <source>
        <dbReference type="Proteomes" id="UP000030653"/>
    </source>
</evidence>
<keyword evidence="2" id="KW-0812">Transmembrane</keyword>
<keyword evidence="2" id="KW-0472">Membrane</keyword>
<dbReference type="AlphaFoldDB" id="M5FR08"/>
<reference evidence="3 4" key="1">
    <citation type="journal article" date="2012" name="Science">
        <title>The Paleozoic origin of enzymatic lignin decomposition reconstructed from 31 fungal genomes.</title>
        <authorList>
            <person name="Floudas D."/>
            <person name="Binder M."/>
            <person name="Riley R."/>
            <person name="Barry K."/>
            <person name="Blanchette R.A."/>
            <person name="Henrissat B."/>
            <person name="Martinez A.T."/>
            <person name="Otillar R."/>
            <person name="Spatafora J.W."/>
            <person name="Yadav J.S."/>
            <person name="Aerts A."/>
            <person name="Benoit I."/>
            <person name="Boyd A."/>
            <person name="Carlson A."/>
            <person name="Copeland A."/>
            <person name="Coutinho P.M."/>
            <person name="de Vries R.P."/>
            <person name="Ferreira P."/>
            <person name="Findley K."/>
            <person name="Foster B."/>
            <person name="Gaskell J."/>
            <person name="Glotzer D."/>
            <person name="Gorecki P."/>
            <person name="Heitman J."/>
            <person name="Hesse C."/>
            <person name="Hori C."/>
            <person name="Igarashi K."/>
            <person name="Jurgens J.A."/>
            <person name="Kallen N."/>
            <person name="Kersten P."/>
            <person name="Kohler A."/>
            <person name="Kuees U."/>
            <person name="Kumar T.K.A."/>
            <person name="Kuo A."/>
            <person name="LaButti K."/>
            <person name="Larrondo L.F."/>
            <person name="Lindquist E."/>
            <person name="Ling A."/>
            <person name="Lombard V."/>
            <person name="Lucas S."/>
            <person name="Lundell T."/>
            <person name="Martin R."/>
            <person name="McLaughlin D.J."/>
            <person name="Morgenstern I."/>
            <person name="Morin E."/>
            <person name="Murat C."/>
            <person name="Nagy L.G."/>
            <person name="Nolan M."/>
            <person name="Ohm R.A."/>
            <person name="Patyshakuliyeva A."/>
            <person name="Rokas A."/>
            <person name="Ruiz-Duenas F.J."/>
            <person name="Sabat G."/>
            <person name="Salamov A."/>
            <person name="Samejima M."/>
            <person name="Schmutz J."/>
            <person name="Slot J.C."/>
            <person name="St John F."/>
            <person name="Stenlid J."/>
            <person name="Sun H."/>
            <person name="Sun S."/>
            <person name="Syed K."/>
            <person name="Tsang A."/>
            <person name="Wiebenga A."/>
            <person name="Young D."/>
            <person name="Pisabarro A."/>
            <person name="Eastwood D.C."/>
            <person name="Martin F."/>
            <person name="Cullen D."/>
            <person name="Grigoriev I.V."/>
            <person name="Hibbett D.S."/>
        </authorList>
    </citation>
    <scope>NUCLEOTIDE SEQUENCE [LARGE SCALE GENOMIC DNA]</scope>
    <source>
        <strain evidence="3 4">DJM-731 SS1</strain>
    </source>
</reference>